<dbReference type="GeneID" id="92182124"/>
<protein>
    <recommendedName>
        <fullName evidence="3">amidase</fullName>
        <ecNumber evidence="3">3.5.1.4</ecNumber>
    </recommendedName>
</protein>
<dbReference type="InterPro" id="IPR023631">
    <property type="entry name" value="Amidase_dom"/>
</dbReference>
<dbReference type="Pfam" id="PF01425">
    <property type="entry name" value="Amidase"/>
    <property type="match status" value="1"/>
</dbReference>
<name>A0AAW0YWS6_9TREE</name>
<proteinExistence type="inferred from homology"/>
<evidence type="ECO:0000313" key="9">
    <source>
        <dbReference type="Proteomes" id="UP001388673"/>
    </source>
</evidence>
<dbReference type="EMBL" id="JBCAWK010000009">
    <property type="protein sequence ID" value="KAK8849532.1"/>
    <property type="molecule type" value="Genomic_DNA"/>
</dbReference>
<dbReference type="InterPro" id="IPR036928">
    <property type="entry name" value="AS_sf"/>
</dbReference>
<keyword evidence="4" id="KW-0378">Hydrolase</keyword>
<sequence>MATTPSKPTWDQVAAAKVAARDALIPQEWKIPPTDAINVIDVPKTCGVLSPAEVEITETEGPVLVEKMLKGELKSYDVTLAFCKRAAVACQLTNCLTEILFDAALANAKEIDEQYAKTQTPLGPLHGLPVSLKDNFYIEGVDTTVGFVAWANDPATKERESEMTKIMRQSGAVLFCKTNVPTAMMIAETYNNVWGYTTNPYNRKLSSGGSSGGESALLALKGSPLGVGTDIGGSIRIPASFCGLYALKPSFGRFATYGARSGLPGQEAVRSINGPMSTSLAAIELWSKAVVDKEPWKYDPNMIPIPWRDVTVPEKLCFGLIMDNGMVKPTPPVTRCLLETKAALEAAGHKVVEWSAYKHEEGHSLLNRFFTGDGGVKITKFIADGDEPYPEGLKAYKERHDSLKSNPPLVGALWDMQTDRTSYCKKALDHWLQSKEVTGTGRPFDAIISPATPHSACPKMAFSNHVAYTSIWNIMDYSATIFPVSKVDPKVDAKTEYSPRNETEKKIWDRYDAEEVVGAPVSLQLICQKLEEEKALKLTAVVAEAIKAAKK</sequence>
<feature type="binding site" evidence="6">
    <location>
        <begin position="231"/>
        <end position="234"/>
    </location>
    <ligand>
        <name>substrate</name>
    </ligand>
</feature>
<gene>
    <name evidence="8" type="ORF">IAR55_004866</name>
</gene>
<dbReference type="SUPFAM" id="SSF75304">
    <property type="entry name" value="Amidase signature (AS) enzymes"/>
    <property type="match status" value="1"/>
</dbReference>
<dbReference type="Proteomes" id="UP001388673">
    <property type="component" value="Unassembled WGS sequence"/>
</dbReference>
<keyword evidence="9" id="KW-1185">Reference proteome</keyword>
<accession>A0AAW0YWS6</accession>
<dbReference type="GO" id="GO:0004040">
    <property type="term" value="F:amidase activity"/>
    <property type="evidence" value="ECO:0007669"/>
    <property type="project" value="UniProtKB-EC"/>
</dbReference>
<feature type="active site" description="Acyl-ester intermediate" evidence="5">
    <location>
        <position position="234"/>
    </location>
</feature>
<feature type="binding site" evidence="6">
    <location>
        <position position="210"/>
    </location>
    <ligand>
        <name>substrate</name>
    </ligand>
</feature>
<evidence type="ECO:0000256" key="3">
    <source>
        <dbReference type="ARBA" id="ARBA00012922"/>
    </source>
</evidence>
<dbReference type="PIRSF" id="PIRSF001221">
    <property type="entry name" value="Amidase_fungi"/>
    <property type="match status" value="1"/>
</dbReference>
<evidence type="ECO:0000256" key="6">
    <source>
        <dbReference type="PIRSR" id="PIRSR001221-2"/>
    </source>
</evidence>
<evidence type="ECO:0000256" key="4">
    <source>
        <dbReference type="ARBA" id="ARBA00022801"/>
    </source>
</evidence>
<dbReference type="PROSITE" id="PS00571">
    <property type="entry name" value="AMIDASES"/>
    <property type="match status" value="1"/>
</dbReference>
<dbReference type="RefSeq" id="XP_066801420.1">
    <property type="nucleotide sequence ID" value="XM_066947961.1"/>
</dbReference>
<dbReference type="EC" id="3.5.1.4" evidence="3"/>
<reference evidence="8 9" key="1">
    <citation type="journal article" date="2024" name="bioRxiv">
        <title>Comparative genomics of Cryptococcus and Kwoniella reveals pathogenesis evolution and contrasting karyotype dynamics via intercentromeric recombination or chromosome fusion.</title>
        <authorList>
            <person name="Coelho M.A."/>
            <person name="David-Palma M."/>
            <person name="Shea T."/>
            <person name="Bowers K."/>
            <person name="McGinley-Smith S."/>
            <person name="Mohammad A.W."/>
            <person name="Gnirke A."/>
            <person name="Yurkov A.M."/>
            <person name="Nowrousian M."/>
            <person name="Sun S."/>
            <person name="Cuomo C.A."/>
            <person name="Heitman J."/>
        </authorList>
    </citation>
    <scope>NUCLEOTIDE SEQUENCE [LARGE SCALE GENOMIC DNA]</scope>
    <source>
        <strain evidence="8 9">CBS 13917</strain>
    </source>
</reference>
<dbReference type="AlphaFoldDB" id="A0AAW0YWS6"/>
<dbReference type="PANTHER" id="PTHR46072">
    <property type="entry name" value="AMIDASE-RELATED-RELATED"/>
    <property type="match status" value="1"/>
</dbReference>
<feature type="binding site" evidence="6">
    <location>
        <position position="184"/>
    </location>
    <ligand>
        <name>substrate</name>
    </ligand>
</feature>
<dbReference type="PANTHER" id="PTHR46072:SF11">
    <property type="entry name" value="AMIDASE-RELATED"/>
    <property type="match status" value="1"/>
</dbReference>
<comment type="catalytic activity">
    <reaction evidence="1">
        <text>a monocarboxylic acid amide + H2O = a monocarboxylate + NH4(+)</text>
        <dbReference type="Rhea" id="RHEA:12020"/>
        <dbReference type="ChEBI" id="CHEBI:15377"/>
        <dbReference type="ChEBI" id="CHEBI:28938"/>
        <dbReference type="ChEBI" id="CHEBI:35757"/>
        <dbReference type="ChEBI" id="CHEBI:83628"/>
        <dbReference type="EC" id="3.5.1.4"/>
    </reaction>
</comment>
<comment type="caution">
    <text evidence="8">The sequence shown here is derived from an EMBL/GenBank/DDBJ whole genome shotgun (WGS) entry which is preliminary data.</text>
</comment>
<evidence type="ECO:0000313" key="8">
    <source>
        <dbReference type="EMBL" id="KAK8849532.1"/>
    </source>
</evidence>
<organism evidence="8 9">
    <name type="scientific">Kwoniella newhampshirensis</name>
    <dbReference type="NCBI Taxonomy" id="1651941"/>
    <lineage>
        <taxon>Eukaryota</taxon>
        <taxon>Fungi</taxon>
        <taxon>Dikarya</taxon>
        <taxon>Basidiomycota</taxon>
        <taxon>Agaricomycotina</taxon>
        <taxon>Tremellomycetes</taxon>
        <taxon>Tremellales</taxon>
        <taxon>Cryptococcaceae</taxon>
        <taxon>Kwoniella</taxon>
    </lineage>
</organism>
<feature type="active site" description="Charge relay system" evidence="5">
    <location>
        <position position="133"/>
    </location>
</feature>
<feature type="domain" description="Amidase" evidence="7">
    <location>
        <begin position="77"/>
        <end position="535"/>
    </location>
</feature>
<evidence type="ECO:0000256" key="5">
    <source>
        <dbReference type="PIRSR" id="PIRSR001221-1"/>
    </source>
</evidence>
<dbReference type="Gene3D" id="3.90.1300.10">
    <property type="entry name" value="Amidase signature (AS) domain"/>
    <property type="match status" value="1"/>
</dbReference>
<evidence type="ECO:0000256" key="1">
    <source>
        <dbReference type="ARBA" id="ARBA00001311"/>
    </source>
</evidence>
<feature type="active site" description="Charge relay system" evidence="5">
    <location>
        <position position="210"/>
    </location>
</feature>
<evidence type="ECO:0000256" key="2">
    <source>
        <dbReference type="ARBA" id="ARBA00009199"/>
    </source>
</evidence>
<dbReference type="InterPro" id="IPR020556">
    <property type="entry name" value="Amidase_CS"/>
</dbReference>
<evidence type="ECO:0000259" key="7">
    <source>
        <dbReference type="Pfam" id="PF01425"/>
    </source>
</evidence>
<dbReference type="KEGG" id="kne:92182124"/>
<comment type="similarity">
    <text evidence="2">Belongs to the amidase family.</text>
</comment>